<proteinExistence type="predicted"/>
<gene>
    <name evidence="5" type="ORF">NC653_010257</name>
</gene>
<organism evidence="5 6">
    <name type="scientific">Populus alba x Populus x berolinensis</name>
    <dbReference type="NCBI Taxonomy" id="444605"/>
    <lineage>
        <taxon>Eukaryota</taxon>
        <taxon>Viridiplantae</taxon>
        <taxon>Streptophyta</taxon>
        <taxon>Embryophyta</taxon>
        <taxon>Tracheophyta</taxon>
        <taxon>Spermatophyta</taxon>
        <taxon>Magnoliopsida</taxon>
        <taxon>eudicotyledons</taxon>
        <taxon>Gunneridae</taxon>
        <taxon>Pentapetalae</taxon>
        <taxon>rosids</taxon>
        <taxon>fabids</taxon>
        <taxon>Malpighiales</taxon>
        <taxon>Salicaceae</taxon>
        <taxon>Saliceae</taxon>
        <taxon>Populus</taxon>
    </lineage>
</organism>
<sequence length="356" mass="39980">MVRRLLWQVGLRRKEKGNWGGVVIGRVRRKSGSGWNVEDGNEQEKESGVRKVALDVDDDEDAICKRTRAKYSLASFTLDELETFLQESDDEDDLPNVDDESNQEISENADDEDEDNDVDFEIELEDLTVMLMMVQGMRFFLMDSLLLFLLSMRTLAPKTAPSHVSSAEGGGLINGFTPQQIGQLICLIHEHAQLHVHVFSLCILDSSWQHLASLVQGLIFEMLHKRDDVIACKSVPYPAVWEYRQRFLNSSSETWNEKEPLFYFPRFPLLGEANGEVMRGNIHPAANTVPSSPGQQPPKKTLAASIVESTKKQSIALVPKNISKLAQRLVPLFNPALFPHKPPPAAVANRVLFTDS</sequence>
<dbReference type="GO" id="GO:0003712">
    <property type="term" value="F:transcription coregulator activity"/>
    <property type="evidence" value="ECO:0007669"/>
    <property type="project" value="TreeGrafter"/>
</dbReference>
<dbReference type="Proteomes" id="UP001164929">
    <property type="component" value="Chromosome 4"/>
</dbReference>
<evidence type="ECO:0000313" key="6">
    <source>
        <dbReference type="Proteomes" id="UP001164929"/>
    </source>
</evidence>
<evidence type="ECO:0000256" key="4">
    <source>
        <dbReference type="SAM" id="MobiDB-lite"/>
    </source>
</evidence>
<protein>
    <submittedName>
        <fullName evidence="5">Uncharacterized protein</fullName>
    </submittedName>
</protein>
<keyword evidence="1" id="KW-0805">Transcription regulation</keyword>
<dbReference type="InterPro" id="IPR052435">
    <property type="entry name" value="YY1-Transcr_Regul"/>
</dbReference>
<keyword evidence="2" id="KW-0804">Transcription</keyword>
<feature type="region of interest" description="Disordered" evidence="4">
    <location>
        <begin position="87"/>
        <end position="117"/>
    </location>
</feature>
<dbReference type="EMBL" id="JAQIZT010000004">
    <property type="protein sequence ID" value="KAJ6999492.1"/>
    <property type="molecule type" value="Genomic_DNA"/>
</dbReference>
<dbReference type="PANTHER" id="PTHR16088:SF3">
    <property type="entry name" value="GON-4-LIKE PROTEIN"/>
    <property type="match status" value="1"/>
</dbReference>
<evidence type="ECO:0000313" key="5">
    <source>
        <dbReference type="EMBL" id="KAJ6999492.1"/>
    </source>
</evidence>
<reference evidence="5 6" key="1">
    <citation type="journal article" date="2023" name="Mol. Ecol. Resour.">
        <title>Chromosome-level genome assembly of a triploid poplar Populus alba 'Berolinensis'.</title>
        <authorList>
            <person name="Chen S."/>
            <person name="Yu Y."/>
            <person name="Wang X."/>
            <person name="Wang S."/>
            <person name="Zhang T."/>
            <person name="Zhou Y."/>
            <person name="He R."/>
            <person name="Meng N."/>
            <person name="Wang Y."/>
            <person name="Liu W."/>
            <person name="Liu Z."/>
            <person name="Liu J."/>
            <person name="Guo Q."/>
            <person name="Huang H."/>
            <person name="Sederoff R.R."/>
            <person name="Wang G."/>
            <person name="Qu G."/>
            <person name="Chen S."/>
        </authorList>
    </citation>
    <scope>NUCLEOTIDE SEQUENCE [LARGE SCALE GENOMIC DNA]</scope>
    <source>
        <strain evidence="5">SC-2020</strain>
    </source>
</reference>
<dbReference type="GO" id="GO:0005634">
    <property type="term" value="C:nucleus"/>
    <property type="evidence" value="ECO:0007669"/>
    <property type="project" value="TreeGrafter"/>
</dbReference>
<name>A0AAD6QZP4_9ROSI</name>
<keyword evidence="6" id="KW-1185">Reference proteome</keyword>
<accession>A0AAD6QZP4</accession>
<evidence type="ECO:0000256" key="1">
    <source>
        <dbReference type="ARBA" id="ARBA00023015"/>
    </source>
</evidence>
<evidence type="ECO:0000256" key="2">
    <source>
        <dbReference type="ARBA" id="ARBA00023163"/>
    </source>
</evidence>
<dbReference type="GO" id="GO:0006355">
    <property type="term" value="P:regulation of DNA-templated transcription"/>
    <property type="evidence" value="ECO:0007669"/>
    <property type="project" value="TreeGrafter"/>
</dbReference>
<keyword evidence="3" id="KW-0539">Nucleus</keyword>
<dbReference type="PANTHER" id="PTHR16088">
    <property type="entry name" value="YY1 ASSOCIATED PROTEIN-RELATED"/>
    <property type="match status" value="1"/>
</dbReference>
<dbReference type="AlphaFoldDB" id="A0AAD6QZP4"/>
<comment type="caution">
    <text evidence="5">The sequence shown here is derived from an EMBL/GenBank/DDBJ whole genome shotgun (WGS) entry which is preliminary data.</text>
</comment>
<evidence type="ECO:0000256" key="3">
    <source>
        <dbReference type="ARBA" id="ARBA00023242"/>
    </source>
</evidence>